<dbReference type="Proteomes" id="UP000761534">
    <property type="component" value="Unassembled WGS sequence"/>
</dbReference>
<dbReference type="EMBL" id="SWFS01000248">
    <property type="protein sequence ID" value="KAA8912674.1"/>
    <property type="molecule type" value="Genomic_DNA"/>
</dbReference>
<evidence type="ECO:0000313" key="2">
    <source>
        <dbReference type="Proteomes" id="UP000761534"/>
    </source>
</evidence>
<protein>
    <submittedName>
        <fullName evidence="1">Uncharacterized protein</fullName>
    </submittedName>
</protein>
<organism evidence="1 2">
    <name type="scientific">Trichomonascus ciferrii</name>
    <dbReference type="NCBI Taxonomy" id="44093"/>
    <lineage>
        <taxon>Eukaryota</taxon>
        <taxon>Fungi</taxon>
        <taxon>Dikarya</taxon>
        <taxon>Ascomycota</taxon>
        <taxon>Saccharomycotina</taxon>
        <taxon>Dipodascomycetes</taxon>
        <taxon>Dipodascales</taxon>
        <taxon>Trichomonascaceae</taxon>
        <taxon>Trichomonascus</taxon>
        <taxon>Trichomonascus ciferrii complex</taxon>
    </lineage>
</organism>
<proteinExistence type="predicted"/>
<name>A0A642V3A7_9ASCO</name>
<gene>
    <name evidence="1" type="ORF">TRICI_003392</name>
</gene>
<accession>A0A642V3A7</accession>
<reference evidence="1" key="1">
    <citation type="journal article" date="2019" name="G3 (Bethesda)">
        <title>Genome Assemblies of Two Rare Opportunistic Yeast Pathogens: Diutina rugosa (syn. Candida rugosa) and Trichomonascus ciferrii (syn. Candida ciferrii).</title>
        <authorList>
            <person name="Mixao V."/>
            <person name="Saus E."/>
            <person name="Hansen A.P."/>
            <person name="Lass-Florl C."/>
            <person name="Gabaldon T."/>
        </authorList>
    </citation>
    <scope>NUCLEOTIDE SEQUENCE</scope>
    <source>
        <strain evidence="1">CBS 4856</strain>
    </source>
</reference>
<dbReference type="VEuPathDB" id="FungiDB:TRICI_003392"/>
<sequence length="114" mass="12685">MPKSSGRKSTCVVETNGKGGLMVVKAMAMKDSTGYQLYSKDYLNPLKGYSGGARAVFLVEPSKCEHNMDTIELPQRLTVLNKEYNFPCGKLENVTHIPWAVVNMKMSEFCQKST</sequence>
<keyword evidence="2" id="KW-1185">Reference proteome</keyword>
<dbReference type="AlphaFoldDB" id="A0A642V3A7"/>
<evidence type="ECO:0000313" key="1">
    <source>
        <dbReference type="EMBL" id="KAA8912674.1"/>
    </source>
</evidence>
<comment type="caution">
    <text evidence="1">The sequence shown here is derived from an EMBL/GenBank/DDBJ whole genome shotgun (WGS) entry which is preliminary data.</text>
</comment>